<keyword evidence="3" id="KW-0723">Serine/threonine-protein kinase</keyword>
<evidence type="ECO:0000256" key="8">
    <source>
        <dbReference type="ARBA" id="ARBA00022840"/>
    </source>
</evidence>
<dbReference type="Pfam" id="PF00069">
    <property type="entry name" value="Pkinase"/>
    <property type="match status" value="2"/>
</dbReference>
<dbReference type="InterPro" id="IPR000719">
    <property type="entry name" value="Prot_kinase_dom"/>
</dbReference>
<reference evidence="13" key="1">
    <citation type="submission" date="2024-07" db="EMBL/GenBank/DDBJ databases">
        <title>Two chromosome-level genome assemblies of Korean endemic species Abeliophyllum distichum and Forsythia ovata (Oleaceae).</title>
        <authorList>
            <person name="Jang H."/>
        </authorList>
    </citation>
    <scope>NUCLEOTIDE SEQUENCE [LARGE SCALE GENOMIC DNA]</scope>
</reference>
<dbReference type="InterPro" id="IPR011009">
    <property type="entry name" value="Kinase-like_dom_sf"/>
</dbReference>
<accession>A0ABD1TDS8</accession>
<keyword evidence="13" id="KW-1185">Reference proteome</keyword>
<dbReference type="FunFam" id="1.10.510.10:FF:001708">
    <property type="entry name" value="Protein kinase superfamily protein"/>
    <property type="match status" value="2"/>
</dbReference>
<keyword evidence="5" id="KW-0819">tRNA processing</keyword>
<dbReference type="EC" id="2.7.11.1" evidence="2"/>
<feature type="domain" description="Protein kinase" evidence="11">
    <location>
        <begin position="57"/>
        <end position="318"/>
    </location>
</feature>
<feature type="domain" description="Protein kinase" evidence="11">
    <location>
        <begin position="350"/>
        <end position="567"/>
    </location>
</feature>
<dbReference type="Gene3D" id="3.30.200.20">
    <property type="entry name" value="Phosphorylase Kinase, domain 1"/>
    <property type="match status" value="2"/>
</dbReference>
<dbReference type="PROSITE" id="PS50011">
    <property type="entry name" value="PROTEIN_KINASE_DOM"/>
    <property type="match status" value="2"/>
</dbReference>
<gene>
    <name evidence="12" type="ORF">Adt_16310</name>
</gene>
<proteinExistence type="inferred from homology"/>
<dbReference type="GO" id="GO:0004674">
    <property type="term" value="F:protein serine/threonine kinase activity"/>
    <property type="evidence" value="ECO:0007669"/>
    <property type="project" value="UniProtKB-KW"/>
</dbReference>
<dbReference type="AlphaFoldDB" id="A0ABD1TDS8"/>
<sequence>MSSSMPFSWRSITDLGLLHYFWELKLCNLCRRQISPAKSYPSYVEYLIMGIKLDEMESSMVLIKQGAEARVFESTFVERRSIVKERFSKKYRHPSLDSKLTLKCLNAEARCMTKARRLGVSTPVLYAVDPLLYTLTFEYVKGPSVKDEFLDFGLHGIVEERMNDIATQIGDAIGKLHDGGLIHGDLTTSNMLIRSGTNQLVLIDFGLSFTSTLPEDKAVDLYVLERALLSMHSSCGNVMDRILAAYRKSSKQWSSTLNKLAQEKLLFLPFCERLHVCTKPSGTNPQPTATAVRPTTINGSTRRASLKRESACDSAKFFQITKRKTRCLWSYSYPSYVEYFITGIKLDEMESSMVLIKQGAEARVFESTFVERRSIVKERFSKKYRHPSLDSKLTLKRLNAEARCMTKARRLGVPTPVLYAVDPLLYTLTFEYVEGPSVKDVFLDFGLRGIVEERLNDIATQIGDAIGKLHDGGLIHGDLTTSNMLIRSGTNQLVLIDFGLSFTSTLPEDKAVDLYVLERALLSMHSSCGNLMDRILAAYRKSSKQWSSTLNKLAQVRQRGRKRTMVG</sequence>
<dbReference type="GO" id="GO:0005524">
    <property type="term" value="F:ATP binding"/>
    <property type="evidence" value="ECO:0007669"/>
    <property type="project" value="UniProtKB-KW"/>
</dbReference>
<evidence type="ECO:0000313" key="12">
    <source>
        <dbReference type="EMBL" id="KAL2510710.1"/>
    </source>
</evidence>
<dbReference type="PROSITE" id="PS00109">
    <property type="entry name" value="PROTEIN_KINASE_TYR"/>
    <property type="match status" value="2"/>
</dbReference>
<dbReference type="SUPFAM" id="SSF56112">
    <property type="entry name" value="Protein kinase-like (PK-like)"/>
    <property type="match status" value="2"/>
</dbReference>
<dbReference type="SMART" id="SM00220">
    <property type="entry name" value="S_TKc"/>
    <property type="match status" value="1"/>
</dbReference>
<name>A0ABD1TDS8_9LAMI</name>
<dbReference type="NCBIfam" id="TIGR03724">
    <property type="entry name" value="arch_bud32"/>
    <property type="match status" value="2"/>
</dbReference>
<comment type="catalytic activity">
    <reaction evidence="10">
        <text>L-seryl-[protein] + ATP = O-phospho-L-seryl-[protein] + ADP + H(+)</text>
        <dbReference type="Rhea" id="RHEA:17989"/>
        <dbReference type="Rhea" id="RHEA-COMP:9863"/>
        <dbReference type="Rhea" id="RHEA-COMP:11604"/>
        <dbReference type="ChEBI" id="CHEBI:15378"/>
        <dbReference type="ChEBI" id="CHEBI:29999"/>
        <dbReference type="ChEBI" id="CHEBI:30616"/>
        <dbReference type="ChEBI" id="CHEBI:83421"/>
        <dbReference type="ChEBI" id="CHEBI:456216"/>
        <dbReference type="EC" id="2.7.11.1"/>
    </reaction>
</comment>
<keyword evidence="8" id="KW-0067">ATP-binding</keyword>
<dbReference type="InterPro" id="IPR022495">
    <property type="entry name" value="Bud32"/>
</dbReference>
<comment type="similarity">
    <text evidence="1">Belongs to the protein kinase superfamily. BUD32 family.</text>
</comment>
<protein>
    <recommendedName>
        <fullName evidence="2">non-specific serine/threonine protein kinase</fullName>
        <ecNumber evidence="2">2.7.11.1</ecNumber>
    </recommendedName>
</protein>
<comment type="catalytic activity">
    <reaction evidence="9">
        <text>L-threonyl-[protein] + ATP = O-phospho-L-threonyl-[protein] + ADP + H(+)</text>
        <dbReference type="Rhea" id="RHEA:46608"/>
        <dbReference type="Rhea" id="RHEA-COMP:11060"/>
        <dbReference type="Rhea" id="RHEA-COMP:11605"/>
        <dbReference type="ChEBI" id="CHEBI:15378"/>
        <dbReference type="ChEBI" id="CHEBI:30013"/>
        <dbReference type="ChEBI" id="CHEBI:30616"/>
        <dbReference type="ChEBI" id="CHEBI:61977"/>
        <dbReference type="ChEBI" id="CHEBI:456216"/>
        <dbReference type="EC" id="2.7.11.1"/>
    </reaction>
</comment>
<evidence type="ECO:0000256" key="6">
    <source>
        <dbReference type="ARBA" id="ARBA00022741"/>
    </source>
</evidence>
<dbReference type="EMBL" id="JBFOLK010000005">
    <property type="protein sequence ID" value="KAL2510710.1"/>
    <property type="molecule type" value="Genomic_DNA"/>
</dbReference>
<dbReference type="Proteomes" id="UP001604336">
    <property type="component" value="Unassembled WGS sequence"/>
</dbReference>
<dbReference type="Gene3D" id="1.10.510.10">
    <property type="entry name" value="Transferase(Phosphotransferase) domain 1"/>
    <property type="match status" value="2"/>
</dbReference>
<evidence type="ECO:0000256" key="3">
    <source>
        <dbReference type="ARBA" id="ARBA00022527"/>
    </source>
</evidence>
<dbReference type="InterPro" id="IPR008266">
    <property type="entry name" value="Tyr_kinase_AS"/>
</dbReference>
<keyword evidence="7 12" id="KW-0418">Kinase</keyword>
<keyword evidence="4" id="KW-0808">Transferase</keyword>
<evidence type="ECO:0000259" key="11">
    <source>
        <dbReference type="PROSITE" id="PS50011"/>
    </source>
</evidence>
<evidence type="ECO:0000256" key="2">
    <source>
        <dbReference type="ARBA" id="ARBA00012513"/>
    </source>
</evidence>
<dbReference type="PANTHER" id="PTHR12209:SF0">
    <property type="entry name" value="EKC_KEOPS COMPLEX SUBUNIT TP53RK"/>
    <property type="match status" value="1"/>
</dbReference>
<evidence type="ECO:0000256" key="1">
    <source>
        <dbReference type="ARBA" id="ARBA00010630"/>
    </source>
</evidence>
<dbReference type="FunFam" id="3.30.200.20:FF:000201">
    <property type="entry name" value="TP53-regulating kinase isoform X1"/>
    <property type="match status" value="2"/>
</dbReference>
<evidence type="ECO:0000313" key="13">
    <source>
        <dbReference type="Proteomes" id="UP001604336"/>
    </source>
</evidence>
<evidence type="ECO:0000256" key="4">
    <source>
        <dbReference type="ARBA" id="ARBA00022679"/>
    </source>
</evidence>
<evidence type="ECO:0000256" key="7">
    <source>
        <dbReference type="ARBA" id="ARBA00022777"/>
    </source>
</evidence>
<comment type="caution">
    <text evidence="12">The sequence shown here is derived from an EMBL/GenBank/DDBJ whole genome shotgun (WGS) entry which is preliminary data.</text>
</comment>
<dbReference type="GO" id="GO:0008033">
    <property type="term" value="P:tRNA processing"/>
    <property type="evidence" value="ECO:0007669"/>
    <property type="project" value="UniProtKB-KW"/>
</dbReference>
<dbReference type="GO" id="GO:0000408">
    <property type="term" value="C:EKC/KEOPS complex"/>
    <property type="evidence" value="ECO:0007669"/>
    <property type="project" value="UniProtKB-ARBA"/>
</dbReference>
<organism evidence="12 13">
    <name type="scientific">Abeliophyllum distichum</name>
    <dbReference type="NCBI Taxonomy" id="126358"/>
    <lineage>
        <taxon>Eukaryota</taxon>
        <taxon>Viridiplantae</taxon>
        <taxon>Streptophyta</taxon>
        <taxon>Embryophyta</taxon>
        <taxon>Tracheophyta</taxon>
        <taxon>Spermatophyta</taxon>
        <taxon>Magnoliopsida</taxon>
        <taxon>eudicotyledons</taxon>
        <taxon>Gunneridae</taxon>
        <taxon>Pentapetalae</taxon>
        <taxon>asterids</taxon>
        <taxon>lamiids</taxon>
        <taxon>Lamiales</taxon>
        <taxon>Oleaceae</taxon>
        <taxon>Forsythieae</taxon>
        <taxon>Abeliophyllum</taxon>
    </lineage>
</organism>
<evidence type="ECO:0000256" key="5">
    <source>
        <dbReference type="ARBA" id="ARBA00022694"/>
    </source>
</evidence>
<evidence type="ECO:0000256" key="9">
    <source>
        <dbReference type="ARBA" id="ARBA00047899"/>
    </source>
</evidence>
<evidence type="ECO:0000256" key="10">
    <source>
        <dbReference type="ARBA" id="ARBA00048679"/>
    </source>
</evidence>
<dbReference type="PANTHER" id="PTHR12209">
    <property type="entry name" value="NON-SPECIFIC SERINE/THREONINE PROTEIN KINASE"/>
    <property type="match status" value="1"/>
</dbReference>
<keyword evidence="6" id="KW-0547">Nucleotide-binding</keyword>